<dbReference type="RefSeq" id="WP_150013397.1">
    <property type="nucleotide sequence ID" value="NZ_VWVM01000012.1"/>
</dbReference>
<reference evidence="1 2" key="1">
    <citation type="submission" date="2019-09" db="EMBL/GenBank/DDBJ databases">
        <title>Genomic diversity of phyloplane-associated Pantoea species in Pakistan cotton crop.</title>
        <authorList>
            <person name="Tufail M.R."/>
            <person name="Cook D.R."/>
        </authorList>
    </citation>
    <scope>NUCLEOTIDE SEQUENCE [LARGE SCALE GENOMIC DNA]</scope>
    <source>
        <strain evidence="1 2">B_8</strain>
    </source>
</reference>
<protein>
    <submittedName>
        <fullName evidence="1">Uncharacterized protein</fullName>
    </submittedName>
</protein>
<comment type="caution">
    <text evidence="1">The sequence shown here is derived from an EMBL/GenBank/DDBJ whole genome shotgun (WGS) entry which is preliminary data.</text>
</comment>
<keyword evidence="2" id="KW-1185">Reference proteome</keyword>
<evidence type="ECO:0000313" key="2">
    <source>
        <dbReference type="Proteomes" id="UP000324255"/>
    </source>
</evidence>
<sequence>MINIVKGYEEWTRSVVEKKLLRVNGVIYSLENHDYIHPQQLQLVFSEVEEMESFKCGKDGSTLELTDLPLQGSDLGEYGKETVVDISHIYPIVNYIGKILLKVFLMSSSLEDAFVGVKLVFEGELSLFIMNVGDEINMLESLSSSYEQDEGIKYQQL</sequence>
<gene>
    <name evidence="1" type="ORF">F3I20_15405</name>
</gene>
<evidence type="ECO:0000313" key="1">
    <source>
        <dbReference type="EMBL" id="KAA6122412.1"/>
    </source>
</evidence>
<name>A0AB34CHU4_9GAMM</name>
<accession>A0AB34CHU4</accession>
<proteinExistence type="predicted"/>
<dbReference type="AlphaFoldDB" id="A0AB34CHU4"/>
<dbReference type="Proteomes" id="UP000324255">
    <property type="component" value="Unassembled WGS sequence"/>
</dbReference>
<dbReference type="EMBL" id="VWVM01000012">
    <property type="protein sequence ID" value="KAA6122412.1"/>
    <property type="molecule type" value="Genomic_DNA"/>
</dbReference>
<organism evidence="1 2">
    <name type="scientific">Candidatus Pantoea gossypiicola</name>
    <dbReference type="NCBI Taxonomy" id="2608008"/>
    <lineage>
        <taxon>Bacteria</taxon>
        <taxon>Pseudomonadati</taxon>
        <taxon>Pseudomonadota</taxon>
        <taxon>Gammaproteobacteria</taxon>
        <taxon>Enterobacterales</taxon>
        <taxon>Erwiniaceae</taxon>
        <taxon>Pantoea</taxon>
    </lineage>
</organism>